<keyword evidence="4" id="KW-1185">Reference proteome</keyword>
<organism evidence="3 4">
    <name type="scientific">Pseudokineococcus marinus</name>
    <dbReference type="NCBI Taxonomy" id="351215"/>
    <lineage>
        <taxon>Bacteria</taxon>
        <taxon>Bacillati</taxon>
        <taxon>Actinomycetota</taxon>
        <taxon>Actinomycetes</taxon>
        <taxon>Kineosporiales</taxon>
        <taxon>Kineosporiaceae</taxon>
        <taxon>Pseudokineococcus</taxon>
    </lineage>
</organism>
<sequence>MTGPATRVGLVRLDQVDFHPHNIRRDLGDLRSLSDSLLAYGCVQPISVERWGDRLRLRAGHRRVAAARVAGIKTLPAVIHADPLPLRDWLAASVQENVQRAAIDDQERARTVRRLRDLKATWQEVAAIFGVSVATVQRYGAGVEDPAPAAAAAPVTDITHEVTNPGGCTVLRGGDAPAAAPRAPRPRSTVAVRHLVEVLDRWSDAAPSALLDELRALADTGRLPQQSTPAHDAARSPR</sequence>
<dbReference type="Pfam" id="PF13384">
    <property type="entry name" value="HTH_23"/>
    <property type="match status" value="1"/>
</dbReference>
<gene>
    <name evidence="3" type="ORF">HLB09_00890</name>
</gene>
<name>A0A849BK57_9ACTN</name>
<dbReference type="GO" id="GO:0007059">
    <property type="term" value="P:chromosome segregation"/>
    <property type="evidence" value="ECO:0007669"/>
    <property type="project" value="TreeGrafter"/>
</dbReference>
<evidence type="ECO:0000256" key="1">
    <source>
        <dbReference type="SAM" id="MobiDB-lite"/>
    </source>
</evidence>
<feature type="region of interest" description="Disordered" evidence="1">
    <location>
        <begin position="219"/>
        <end position="238"/>
    </location>
</feature>
<comment type="caution">
    <text evidence="3">The sequence shown here is derived from an EMBL/GenBank/DDBJ whole genome shotgun (WGS) entry which is preliminary data.</text>
</comment>
<evidence type="ECO:0000313" key="4">
    <source>
        <dbReference type="Proteomes" id="UP000555552"/>
    </source>
</evidence>
<dbReference type="SMART" id="SM00470">
    <property type="entry name" value="ParB"/>
    <property type="match status" value="1"/>
</dbReference>
<protein>
    <submittedName>
        <fullName evidence="3">ParB N-terminal domain-containing protein</fullName>
    </submittedName>
</protein>
<dbReference type="SUPFAM" id="SSF110849">
    <property type="entry name" value="ParB/Sulfiredoxin"/>
    <property type="match status" value="1"/>
</dbReference>
<dbReference type="Proteomes" id="UP000555552">
    <property type="component" value="Unassembled WGS sequence"/>
</dbReference>
<evidence type="ECO:0000313" key="3">
    <source>
        <dbReference type="EMBL" id="NNH21663.1"/>
    </source>
</evidence>
<accession>A0A849BK57</accession>
<dbReference type="InterPro" id="IPR003115">
    <property type="entry name" value="ParB_N"/>
</dbReference>
<dbReference type="Pfam" id="PF02195">
    <property type="entry name" value="ParB_N"/>
    <property type="match status" value="1"/>
</dbReference>
<dbReference type="PANTHER" id="PTHR33375">
    <property type="entry name" value="CHROMOSOME-PARTITIONING PROTEIN PARB-RELATED"/>
    <property type="match status" value="1"/>
</dbReference>
<dbReference type="InterPro" id="IPR050336">
    <property type="entry name" value="Chromosome_partition/occlusion"/>
</dbReference>
<dbReference type="RefSeq" id="WP_171201531.1">
    <property type="nucleotide sequence ID" value="NZ_BAAANP010000006.1"/>
</dbReference>
<dbReference type="AlphaFoldDB" id="A0A849BK57"/>
<reference evidence="3 4" key="1">
    <citation type="submission" date="2020-05" db="EMBL/GenBank/DDBJ databases">
        <title>MicrobeNet Type strains.</title>
        <authorList>
            <person name="Nicholson A.C."/>
        </authorList>
    </citation>
    <scope>NUCLEOTIDE SEQUENCE [LARGE SCALE GENOMIC DNA]</scope>
    <source>
        <strain evidence="3 4">JCM 14547</strain>
    </source>
</reference>
<dbReference type="EMBL" id="JABEMA010000004">
    <property type="protein sequence ID" value="NNH21663.1"/>
    <property type="molecule type" value="Genomic_DNA"/>
</dbReference>
<evidence type="ECO:0000259" key="2">
    <source>
        <dbReference type="SMART" id="SM00470"/>
    </source>
</evidence>
<proteinExistence type="predicted"/>
<dbReference type="Gene3D" id="1.10.10.2830">
    <property type="match status" value="1"/>
</dbReference>
<dbReference type="Gene3D" id="3.90.1530.30">
    <property type="match status" value="1"/>
</dbReference>
<dbReference type="InterPro" id="IPR036086">
    <property type="entry name" value="ParB/Sulfiredoxin_sf"/>
</dbReference>
<dbReference type="SUPFAM" id="SSF109709">
    <property type="entry name" value="KorB DNA-binding domain-like"/>
    <property type="match status" value="1"/>
</dbReference>
<feature type="domain" description="ParB-like N-terminal" evidence="2">
    <location>
        <begin position="9"/>
        <end position="98"/>
    </location>
</feature>
<dbReference type="GO" id="GO:0005694">
    <property type="term" value="C:chromosome"/>
    <property type="evidence" value="ECO:0007669"/>
    <property type="project" value="TreeGrafter"/>
</dbReference>
<dbReference type="PANTHER" id="PTHR33375:SF1">
    <property type="entry name" value="CHROMOSOME-PARTITIONING PROTEIN PARB-RELATED"/>
    <property type="match status" value="1"/>
</dbReference>
<dbReference type="GO" id="GO:0045881">
    <property type="term" value="P:positive regulation of sporulation resulting in formation of a cellular spore"/>
    <property type="evidence" value="ECO:0007669"/>
    <property type="project" value="TreeGrafter"/>
</dbReference>